<evidence type="ECO:0000313" key="2">
    <source>
        <dbReference type="Proteomes" id="UP000095392"/>
    </source>
</evidence>
<keyword evidence="2" id="KW-1185">Reference proteome</keyword>
<protein>
    <submittedName>
        <fullName evidence="1">Uncharacterized protein</fullName>
    </submittedName>
</protein>
<dbReference type="AlphaFoldDB" id="A0AB36FXX8"/>
<comment type="caution">
    <text evidence="1">The sequence shown here is derived from an EMBL/GenBank/DDBJ whole genome shotgun (WGS) entry which is preliminary data.</text>
</comment>
<dbReference type="Proteomes" id="UP000095392">
    <property type="component" value="Unassembled WGS sequence"/>
</dbReference>
<accession>A0AB36FXX8</accession>
<gene>
    <name evidence="1" type="ORF">BFV95_1526</name>
</gene>
<evidence type="ECO:0000313" key="1">
    <source>
        <dbReference type="EMBL" id="OES34100.1"/>
    </source>
</evidence>
<sequence>MDFIDSKYDGTGSSKTSLSYLISIDSRKTSVIKCCVVYLCCL</sequence>
<proteinExistence type="predicted"/>
<organism evidence="1 2">
    <name type="scientific">Alteromonas macleodii</name>
    <name type="common">Pseudoalteromonas macleodii</name>
    <dbReference type="NCBI Taxonomy" id="28108"/>
    <lineage>
        <taxon>Bacteria</taxon>
        <taxon>Pseudomonadati</taxon>
        <taxon>Pseudomonadota</taxon>
        <taxon>Gammaproteobacteria</taxon>
        <taxon>Alteromonadales</taxon>
        <taxon>Alteromonadaceae</taxon>
        <taxon>Alteromonas/Salinimonas group</taxon>
        <taxon>Alteromonas</taxon>
    </lineage>
</organism>
<name>A0AB36FXX8_ALTMA</name>
<dbReference type="EMBL" id="MIPY01000008">
    <property type="protein sequence ID" value="OES34100.1"/>
    <property type="molecule type" value="Genomic_DNA"/>
</dbReference>
<reference evidence="1 2" key="1">
    <citation type="submission" date="2016-09" db="EMBL/GenBank/DDBJ databases">
        <title>Draft Genome Sequence of four Alteromonas macleodii strains isolated from copper coupons and grown long-term at elevated copper levels.</title>
        <authorList>
            <person name="Cusick K."/>
            <person name="Dale J."/>
            <person name="Little B."/>
            <person name="Biffinger J."/>
        </authorList>
    </citation>
    <scope>NUCLEOTIDE SEQUENCE [LARGE SCALE GENOMIC DNA]</scope>
    <source>
        <strain evidence="1 2">KCP01</strain>
    </source>
</reference>